<feature type="region of interest" description="Disordered" evidence="1">
    <location>
        <begin position="245"/>
        <end position="270"/>
    </location>
</feature>
<dbReference type="AlphaFoldDB" id="D6TGA1"/>
<dbReference type="Gene3D" id="3.30.420.10">
    <property type="entry name" value="Ribonuclease H-like superfamily/Ribonuclease H"/>
    <property type="match status" value="1"/>
</dbReference>
<dbReference type="Proteomes" id="UP000004508">
    <property type="component" value="Unassembled WGS sequence"/>
</dbReference>
<reference evidence="2 3" key="1">
    <citation type="journal article" date="2011" name="Stand. Genomic Sci.">
        <title>Non-contiguous finished genome sequence and contextual data of the filamentous soil bacterium Ktedonobacter racemifer type strain (SOSP1-21).</title>
        <authorList>
            <person name="Chang Y.J."/>
            <person name="Land M."/>
            <person name="Hauser L."/>
            <person name="Chertkov O."/>
            <person name="Del Rio T.G."/>
            <person name="Nolan M."/>
            <person name="Copeland A."/>
            <person name="Tice H."/>
            <person name="Cheng J.F."/>
            <person name="Lucas S."/>
            <person name="Han C."/>
            <person name="Goodwin L."/>
            <person name="Pitluck S."/>
            <person name="Ivanova N."/>
            <person name="Ovchinikova G."/>
            <person name="Pati A."/>
            <person name="Chen A."/>
            <person name="Palaniappan K."/>
            <person name="Mavromatis K."/>
            <person name="Liolios K."/>
            <person name="Brettin T."/>
            <person name="Fiebig A."/>
            <person name="Rohde M."/>
            <person name="Abt B."/>
            <person name="Goker M."/>
            <person name="Detter J.C."/>
            <person name="Woyke T."/>
            <person name="Bristow J."/>
            <person name="Eisen J.A."/>
            <person name="Markowitz V."/>
            <person name="Hugenholtz P."/>
            <person name="Kyrpides N.C."/>
            <person name="Klenk H.P."/>
            <person name="Lapidus A."/>
        </authorList>
    </citation>
    <scope>NUCLEOTIDE SEQUENCE [LARGE SCALE GENOMIC DNA]</scope>
    <source>
        <strain evidence="3">DSM 44963</strain>
    </source>
</reference>
<dbReference type="SUPFAM" id="SSF53098">
    <property type="entry name" value="Ribonuclease H-like"/>
    <property type="match status" value="1"/>
</dbReference>
<protein>
    <recommendedName>
        <fullName evidence="4">Exonuclease RNase T and DNA polymerase III</fullName>
    </recommendedName>
</protein>
<sequence length="270" mass="30088">MSKSLDAIVVTLGTGVADERAKGPVQSYQDLIERVQHRAHLYEGLQYIEEQLQTLRRTVQSLPSLPPEREVLWANAVLALPNMALLEIDTTGLSEDAEIVRVTLLSPTGTLIDDILIKPKYPLTPRLSEINGLRNEDLEQALSIREAWPRIAESLEGRYILSFAQDFDREKLNETALRDQLPRINFIGEDLQLHLGHFLGNSYIKLAEACTRIGHPLPERPHQTGVDRARGQLHTLQAMANAVTSCNTSTPAPGADNSEDQSFDTGEHPF</sequence>
<name>D6TGA1_KTERA</name>
<comment type="caution">
    <text evidence="2">The sequence shown here is derived from an EMBL/GenBank/DDBJ whole genome shotgun (WGS) entry which is preliminary data.</text>
</comment>
<evidence type="ECO:0000313" key="2">
    <source>
        <dbReference type="EMBL" id="EFH88803.1"/>
    </source>
</evidence>
<dbReference type="OrthoDB" id="158696at2"/>
<dbReference type="GO" id="GO:0003676">
    <property type="term" value="F:nucleic acid binding"/>
    <property type="evidence" value="ECO:0007669"/>
    <property type="project" value="InterPro"/>
</dbReference>
<dbReference type="InterPro" id="IPR036397">
    <property type="entry name" value="RNaseH_sf"/>
</dbReference>
<dbReference type="EMBL" id="ADVG01000001">
    <property type="protein sequence ID" value="EFH88803.1"/>
    <property type="molecule type" value="Genomic_DNA"/>
</dbReference>
<gene>
    <name evidence="2" type="ORF">Krac_10301</name>
</gene>
<evidence type="ECO:0008006" key="4">
    <source>
        <dbReference type="Google" id="ProtNLM"/>
    </source>
</evidence>
<evidence type="ECO:0000313" key="3">
    <source>
        <dbReference type="Proteomes" id="UP000004508"/>
    </source>
</evidence>
<organism evidence="2 3">
    <name type="scientific">Ktedonobacter racemifer DSM 44963</name>
    <dbReference type="NCBI Taxonomy" id="485913"/>
    <lineage>
        <taxon>Bacteria</taxon>
        <taxon>Bacillati</taxon>
        <taxon>Chloroflexota</taxon>
        <taxon>Ktedonobacteria</taxon>
        <taxon>Ktedonobacterales</taxon>
        <taxon>Ktedonobacteraceae</taxon>
        <taxon>Ktedonobacter</taxon>
    </lineage>
</organism>
<dbReference type="RefSeq" id="WP_007904982.1">
    <property type="nucleotide sequence ID" value="NZ_ADVG01000001.1"/>
</dbReference>
<dbReference type="InParanoid" id="D6TGA1"/>
<dbReference type="InterPro" id="IPR012337">
    <property type="entry name" value="RNaseH-like_sf"/>
</dbReference>
<dbReference type="STRING" id="485913.Krac_10301"/>
<accession>D6TGA1</accession>
<evidence type="ECO:0000256" key="1">
    <source>
        <dbReference type="SAM" id="MobiDB-lite"/>
    </source>
</evidence>
<keyword evidence="3" id="KW-1185">Reference proteome</keyword>
<proteinExistence type="predicted"/>
<dbReference type="eggNOG" id="COG0847">
    <property type="taxonomic scope" value="Bacteria"/>
</dbReference>